<feature type="compositionally biased region" description="Low complexity" evidence="1">
    <location>
        <begin position="962"/>
        <end position="975"/>
    </location>
</feature>
<feature type="region of interest" description="Disordered" evidence="1">
    <location>
        <begin position="346"/>
        <end position="377"/>
    </location>
</feature>
<protein>
    <submittedName>
        <fullName evidence="2">Uncharacterized protein</fullName>
    </submittedName>
</protein>
<feature type="region of interest" description="Disordered" evidence="1">
    <location>
        <begin position="181"/>
        <end position="225"/>
    </location>
</feature>
<feature type="region of interest" description="Disordered" evidence="1">
    <location>
        <begin position="815"/>
        <end position="836"/>
    </location>
</feature>
<feature type="region of interest" description="Disordered" evidence="1">
    <location>
        <begin position="876"/>
        <end position="910"/>
    </location>
</feature>
<feature type="compositionally biased region" description="Polar residues" evidence="1">
    <location>
        <begin position="930"/>
        <end position="939"/>
    </location>
</feature>
<dbReference type="AlphaFoldDB" id="A0A9N9QH69"/>
<feature type="compositionally biased region" description="Basic residues" evidence="1">
    <location>
        <begin position="880"/>
        <end position="900"/>
    </location>
</feature>
<feature type="region of interest" description="Disordered" evidence="1">
    <location>
        <begin position="924"/>
        <end position="975"/>
    </location>
</feature>
<feature type="region of interest" description="Disordered" evidence="1">
    <location>
        <begin position="1177"/>
        <end position="1219"/>
    </location>
</feature>
<sequence length="1234" mass="138841">MEIEFGKHFRDATNLLLSMDYDSGYVEAGESSSCTSSNPESVSSAKMSVPKVSQNFLFNEDALLEKPEIALNWSTNLPYEIDLEEYEESRQLFFSFSPGFINASVKSDDSSLPYSGLESETSSNVSTDLPIQKPIKVLNKADIQENEIMADDVLIISASENDMSLEVSELVSEEELGQNHQGCNNLITGNTGESAIETKSSNNSYTNEDSSPQNTEDEVSPIGTDSVSDVSFVETEKDITCNSSKQATPDLDGSFSVKSTGIWSVQKTPKKLSPSKSNPIDSATNILEKPKEKRRLTLVFCKSEKENVYSVKRKYPSLTPTKRTPEKTYSSEQAYSYITPEKNSTALTDSCSRPKKSSKKNVNSCKHNLSSTTPEKTCSLDEKTEHMYPNITPKKNKLELADNVYSTEKNLHNMTSEKACSSAIFNKKTSASELVNPCMTPEKKTPELADPRENVKENVYSFDNKVSSITPQKKTPKLADHYVSPMKDVNKNIDFKQKLPTITPEKKIQKVAGPTNSPKGYNAYVIEAIKTPAKSPLELADPRENVKKNVFKEKLFNLTPEKKTPQQEEDAISNIADPYVRTKQNFKSKFLSMTPEKTLQKLAVNNTRKKINGNFVEENNTPEKQPCKPVDQYFSPDLFDDDDIVDESMSSYSKLPTQKNILLLPKKPQNTEEKYTTKLDQKLLKRTQKGMSGVLPPPSITIMHLSVGDILSKWEENKSYCFWAKSEKSDLEEQDKSLNSSTSTNSYSKSLLLSVDVEEAKQAEWPNIYDMRCHGLSYNCGKVSEEIVDLCDKYQKRFVGAETQSTCTIFEKQNISSPSNRKTTKPRFGAKSPGRRLSHLALRRKITFSHANSQANSSSLVGSRARQILVDVKKLDLLSRRRSPRKTPKKTPSKSPRVKTKTPSSSAKKKLAMRFRKLTGEFQKAVPDSSEMSSSQRALFNSPVRGASQSVNRSTKRALFQSPGSNSNSSSIFSNKSLDLCGSQEKRQFRRNLFASPKKNSPIKVKKSPFKQFGMERKRKRSESDDLPGAKVNRSMSMDRRPSTSTSDLNESLSRTQSDWNVSLNRSQSHLELTEIHKRKLIWAVSGALKSQNVTSTHPQYKLFASVLARVTRRFYVDQIQTKTGKLECSTSDRMHRIARHHVISVIKGKTADEIFNDYVTKNRASRVQRPQGYIAPEEFNQSKTAPSSGKETALQDRSNTMESWEKRKTAQMSKPSENRIDRIRKVINFGEDR</sequence>
<dbReference type="EMBL" id="OU892278">
    <property type="protein sequence ID" value="CAG9764813.1"/>
    <property type="molecule type" value="Genomic_DNA"/>
</dbReference>
<proteinExistence type="predicted"/>
<feature type="compositionally biased region" description="Polar residues" evidence="1">
    <location>
        <begin position="181"/>
        <end position="214"/>
    </location>
</feature>
<dbReference type="OrthoDB" id="8192658at2759"/>
<gene>
    <name evidence="2" type="ORF">CEUTPL_LOCUS5439</name>
</gene>
<name>A0A9N9QH69_9CUCU</name>
<evidence type="ECO:0000256" key="1">
    <source>
        <dbReference type="SAM" id="MobiDB-lite"/>
    </source>
</evidence>
<evidence type="ECO:0000313" key="2">
    <source>
        <dbReference type="EMBL" id="CAG9764813.1"/>
    </source>
</evidence>
<dbReference type="Proteomes" id="UP001152799">
    <property type="component" value="Chromosome 2"/>
</dbReference>
<keyword evidence="3" id="KW-1185">Reference proteome</keyword>
<evidence type="ECO:0000313" key="3">
    <source>
        <dbReference type="Proteomes" id="UP001152799"/>
    </source>
</evidence>
<feature type="region of interest" description="Disordered" evidence="1">
    <location>
        <begin position="993"/>
        <end position="1052"/>
    </location>
</feature>
<reference evidence="2" key="1">
    <citation type="submission" date="2022-01" db="EMBL/GenBank/DDBJ databases">
        <authorList>
            <person name="King R."/>
        </authorList>
    </citation>
    <scope>NUCLEOTIDE SEQUENCE</scope>
</reference>
<feature type="compositionally biased region" description="Polar residues" evidence="1">
    <location>
        <begin position="1180"/>
        <end position="1203"/>
    </location>
</feature>
<accession>A0A9N9QH69</accession>
<organism evidence="2 3">
    <name type="scientific">Ceutorhynchus assimilis</name>
    <name type="common">cabbage seed weevil</name>
    <dbReference type="NCBI Taxonomy" id="467358"/>
    <lineage>
        <taxon>Eukaryota</taxon>
        <taxon>Metazoa</taxon>
        <taxon>Ecdysozoa</taxon>
        <taxon>Arthropoda</taxon>
        <taxon>Hexapoda</taxon>
        <taxon>Insecta</taxon>
        <taxon>Pterygota</taxon>
        <taxon>Neoptera</taxon>
        <taxon>Endopterygota</taxon>
        <taxon>Coleoptera</taxon>
        <taxon>Polyphaga</taxon>
        <taxon>Cucujiformia</taxon>
        <taxon>Curculionidae</taxon>
        <taxon>Ceutorhynchinae</taxon>
        <taxon>Ceutorhynchus</taxon>
    </lineage>
</organism>
<feature type="compositionally biased region" description="Polar residues" evidence="1">
    <location>
        <begin position="1043"/>
        <end position="1052"/>
    </location>
</feature>